<sequence length="281" mass="30702">MSADRYAADDSLAALQAAQAAFANALDDPAADIALAAHLRIASGVNDARLGLYRGNVRAARRQALASAYPVLAALTGDVYFDALALAYARAHPSREADLNRFGAMLPTFVERYERDARYAYFGDVARLEWALHRAAYAADATPLSAAQWQAIGAESLMGARLALHPACTAFASRYAVLAIWRAHQHDQHDQHDQENTAPDAWPARIDEPGWTLVVRPRWHARPLAQTRAAHEAFVALQHGTTLDEALERAFDIDADFDFGTQWRVWIEAGAITGLLDSNSG</sequence>
<keyword evidence="2" id="KW-0238">DNA-binding</keyword>
<organism evidence="2 3">
    <name type="scientific">Paraburkholderia tropica</name>
    <dbReference type="NCBI Taxonomy" id="92647"/>
    <lineage>
        <taxon>Bacteria</taxon>
        <taxon>Pseudomonadati</taxon>
        <taxon>Pseudomonadota</taxon>
        <taxon>Betaproteobacteria</taxon>
        <taxon>Burkholderiales</taxon>
        <taxon>Burkholderiaceae</taxon>
        <taxon>Paraburkholderia</taxon>
    </lineage>
</organism>
<comment type="caution">
    <text evidence="2">The sequence shown here is derived from an EMBL/GenBank/DDBJ whole genome shotgun (WGS) entry which is preliminary data.</text>
</comment>
<evidence type="ECO:0000313" key="2">
    <source>
        <dbReference type="EMBL" id="PXX20373.1"/>
    </source>
</evidence>
<reference evidence="2 3" key="1">
    <citation type="submission" date="2018-05" db="EMBL/GenBank/DDBJ databases">
        <title>Genomic Encyclopedia of Type Strains, Phase IV (KMG-V): Genome sequencing to study the core and pangenomes of soil and plant-associated prokaryotes.</title>
        <authorList>
            <person name="Whitman W."/>
        </authorList>
    </citation>
    <scope>NUCLEOTIDE SEQUENCE [LARGE SCALE GENOMIC DNA]</scope>
    <source>
        <strain evidence="2 3">SIr-6563</strain>
    </source>
</reference>
<dbReference type="GO" id="GO:0003677">
    <property type="term" value="F:DNA binding"/>
    <property type="evidence" value="ECO:0007669"/>
    <property type="project" value="UniProtKB-KW"/>
</dbReference>
<proteinExistence type="predicted"/>
<dbReference type="Proteomes" id="UP000247515">
    <property type="component" value="Unassembled WGS sequence"/>
</dbReference>
<name>A0ABX5MZM1_9BURK</name>
<dbReference type="InterPro" id="IPR044922">
    <property type="entry name" value="DUF2063_N_sf"/>
</dbReference>
<evidence type="ECO:0000259" key="1">
    <source>
        <dbReference type="Pfam" id="PF09836"/>
    </source>
</evidence>
<protein>
    <submittedName>
        <fullName evidence="2">DNA-binding protein</fullName>
    </submittedName>
</protein>
<keyword evidence="3" id="KW-1185">Reference proteome</keyword>
<feature type="domain" description="Putative DNA-binding" evidence="1">
    <location>
        <begin position="18"/>
        <end position="110"/>
    </location>
</feature>
<accession>A0ABX5MZM1</accession>
<dbReference type="EMBL" id="QJJV01000001">
    <property type="protein sequence ID" value="PXX20373.1"/>
    <property type="molecule type" value="Genomic_DNA"/>
</dbReference>
<dbReference type="RefSeq" id="WP_110325296.1">
    <property type="nucleotide sequence ID" value="NZ_CAJMYJ010000010.1"/>
</dbReference>
<gene>
    <name evidence="2" type="ORF">C7400_101100</name>
</gene>
<dbReference type="Gene3D" id="1.10.150.690">
    <property type="entry name" value="DUF2063"/>
    <property type="match status" value="1"/>
</dbReference>
<dbReference type="Pfam" id="PF09836">
    <property type="entry name" value="DUF2063"/>
    <property type="match status" value="1"/>
</dbReference>
<dbReference type="InterPro" id="IPR018640">
    <property type="entry name" value="DUF2063"/>
</dbReference>
<evidence type="ECO:0000313" key="3">
    <source>
        <dbReference type="Proteomes" id="UP000247515"/>
    </source>
</evidence>